<dbReference type="InterPro" id="IPR031127">
    <property type="entry name" value="E3_UB_ligase_RBR"/>
</dbReference>
<dbReference type="OrthoDB" id="10009520at2759"/>
<evidence type="ECO:0000259" key="12">
    <source>
        <dbReference type="PROSITE" id="PS50135"/>
    </source>
</evidence>
<dbReference type="GO" id="GO:0008270">
    <property type="term" value="F:zinc ion binding"/>
    <property type="evidence" value="ECO:0007669"/>
    <property type="project" value="UniProtKB-KW"/>
</dbReference>
<dbReference type="EMBL" id="CAJNDS010002505">
    <property type="protein sequence ID" value="CAE7502263.1"/>
    <property type="molecule type" value="Genomic_DNA"/>
</dbReference>
<dbReference type="InterPro" id="IPR001478">
    <property type="entry name" value="PDZ"/>
</dbReference>
<dbReference type="InterPro" id="IPR013083">
    <property type="entry name" value="Znf_RING/FYVE/PHD"/>
</dbReference>
<evidence type="ECO:0000259" key="11">
    <source>
        <dbReference type="PROSITE" id="PS50106"/>
    </source>
</evidence>
<dbReference type="Pfam" id="PF00569">
    <property type="entry name" value="ZZ"/>
    <property type="match status" value="1"/>
</dbReference>
<sequence length="645" mass="70809">MKSLICAKPATAEQQARAWDCVNAPCIRLEGPRFRLDGWRWFPTCRTCALFVPLPPLPQRASDGVQVFVKVRSANLAGLQAALEHRNDGRERGPYRFVCNIKVGPVAAMRAGKLRSKHTQPSTNGGFRPEWGTPHCNKHNVAQAEEFDLALCAKVCKAQSELLAVAEMEIPPGRHAHRLLLFPTVDGIPDTARGPLILLLETMMVEAHLGIACTSCKTSPIRGTRFKCSVCAKINLCLDCYALRATVHPDHEFLRIETADYLEPSRSTSVRSNLSVADSGRHLLQEALVERELASQDLIVELRRSQAREDVSDSLGLCCAPDEDDPSDPSGPSVLLIEDILPGSPAAEWNNRQDTSQPWGTFMLIGDEIKEINGKTGSDDMLAELTGASRAVLHITRPSRRARAVLEATAGDAAAAGDILLGDDAATALHLNSKEEVCAICTDARRRGGALRLRPCGHGWFCRGCIQQWAAVQMSEGRSSITCPIPECRLLIGHRQLRAVLSIADFGRFVRRSVENLCLADPSFIACPTPDCPYRAWVGDEDRPRLICEVCFMESCVRCGASPFHHGLSCEEEARRTALLMDGCQRVAPRIEECLRQALFRSCPGCNMPIERANACYNIPSSSAVQHLNGSDLFLEFRAAYLLAQ</sequence>
<evidence type="ECO:0000313" key="14">
    <source>
        <dbReference type="EMBL" id="CAE7502263.1"/>
    </source>
</evidence>
<keyword evidence="3" id="KW-0808">Transferase</keyword>
<dbReference type="PANTHER" id="PTHR11685">
    <property type="entry name" value="RBR FAMILY RING FINGER AND IBR DOMAIN-CONTAINING"/>
    <property type="match status" value="1"/>
</dbReference>
<keyword evidence="5" id="KW-0677">Repeat</keyword>
<feature type="domain" description="RING-type" evidence="13">
    <location>
        <begin position="434"/>
        <end position="645"/>
    </location>
</feature>
<dbReference type="PROSITE" id="PS50135">
    <property type="entry name" value="ZF_ZZ_2"/>
    <property type="match status" value="1"/>
</dbReference>
<dbReference type="AlphaFoldDB" id="A0A812SYV1"/>
<evidence type="ECO:0000256" key="5">
    <source>
        <dbReference type="ARBA" id="ARBA00022737"/>
    </source>
</evidence>
<dbReference type="SUPFAM" id="SSF57850">
    <property type="entry name" value="RING/U-box"/>
    <property type="match status" value="3"/>
</dbReference>
<evidence type="ECO:0000313" key="15">
    <source>
        <dbReference type="Proteomes" id="UP000604046"/>
    </source>
</evidence>
<reference evidence="14" key="1">
    <citation type="submission" date="2021-02" db="EMBL/GenBank/DDBJ databases">
        <authorList>
            <person name="Dougan E. K."/>
            <person name="Rhodes N."/>
            <person name="Thang M."/>
            <person name="Chan C."/>
        </authorList>
    </citation>
    <scope>NUCLEOTIDE SEQUENCE</scope>
</reference>
<dbReference type="SMART" id="SM00184">
    <property type="entry name" value="RING"/>
    <property type="match status" value="1"/>
</dbReference>
<dbReference type="InterPro" id="IPR002867">
    <property type="entry name" value="IBR_dom"/>
</dbReference>
<dbReference type="PROSITE" id="PS51873">
    <property type="entry name" value="TRIAD"/>
    <property type="match status" value="1"/>
</dbReference>
<dbReference type="Proteomes" id="UP000604046">
    <property type="component" value="Unassembled WGS sequence"/>
</dbReference>
<keyword evidence="6 9" id="KW-0863">Zinc-finger</keyword>
<dbReference type="Gene3D" id="3.30.40.10">
    <property type="entry name" value="Zinc/RING finger domain, C3HC4 (zinc finger)"/>
    <property type="match status" value="1"/>
</dbReference>
<dbReference type="EC" id="2.3.2.31" evidence="2"/>
<dbReference type="InterPro" id="IPR000433">
    <property type="entry name" value="Znf_ZZ"/>
</dbReference>
<dbReference type="SMART" id="SM00291">
    <property type="entry name" value="ZnF_ZZ"/>
    <property type="match status" value="1"/>
</dbReference>
<dbReference type="Pfam" id="PF13639">
    <property type="entry name" value="zf-RING_2"/>
    <property type="match status" value="1"/>
</dbReference>
<dbReference type="GO" id="GO:0016567">
    <property type="term" value="P:protein ubiquitination"/>
    <property type="evidence" value="ECO:0007669"/>
    <property type="project" value="InterPro"/>
</dbReference>
<dbReference type="CDD" id="cd20335">
    <property type="entry name" value="BRcat_RBR"/>
    <property type="match status" value="1"/>
</dbReference>
<evidence type="ECO:0000256" key="9">
    <source>
        <dbReference type="PROSITE-ProRule" id="PRU00228"/>
    </source>
</evidence>
<dbReference type="PROSITE" id="PS50106">
    <property type="entry name" value="PDZ"/>
    <property type="match status" value="1"/>
</dbReference>
<evidence type="ECO:0000259" key="13">
    <source>
        <dbReference type="PROSITE" id="PS51873"/>
    </source>
</evidence>
<evidence type="ECO:0000256" key="8">
    <source>
        <dbReference type="ARBA" id="ARBA00022833"/>
    </source>
</evidence>
<dbReference type="InterPro" id="IPR044066">
    <property type="entry name" value="TRIAD_supradom"/>
</dbReference>
<gene>
    <name evidence="14" type="primary">RBCK1</name>
    <name evidence="14" type="ORF">SNAT2548_LOCUS28129</name>
</gene>
<accession>A0A812SYV1</accession>
<dbReference type="Pfam" id="PF01485">
    <property type="entry name" value="IBR"/>
    <property type="match status" value="1"/>
</dbReference>
<evidence type="ECO:0000256" key="1">
    <source>
        <dbReference type="ARBA" id="ARBA00001798"/>
    </source>
</evidence>
<name>A0A812SYV1_9DINO</name>
<evidence type="ECO:0000256" key="4">
    <source>
        <dbReference type="ARBA" id="ARBA00022723"/>
    </source>
</evidence>
<protein>
    <recommendedName>
        <fullName evidence="2">RBR-type E3 ubiquitin transferase</fullName>
        <ecNumber evidence="2">2.3.2.31</ecNumber>
    </recommendedName>
</protein>
<dbReference type="SMART" id="SM00647">
    <property type="entry name" value="IBR"/>
    <property type="match status" value="1"/>
</dbReference>
<dbReference type="Gene3D" id="3.30.60.90">
    <property type="match status" value="1"/>
</dbReference>
<dbReference type="InterPro" id="IPR001841">
    <property type="entry name" value="Znf_RING"/>
</dbReference>
<dbReference type="PROSITE" id="PS50089">
    <property type="entry name" value="ZF_RING_2"/>
    <property type="match status" value="1"/>
</dbReference>
<evidence type="ECO:0000259" key="10">
    <source>
        <dbReference type="PROSITE" id="PS50089"/>
    </source>
</evidence>
<feature type="non-terminal residue" evidence="14">
    <location>
        <position position="1"/>
    </location>
</feature>
<keyword evidence="8" id="KW-0862">Zinc</keyword>
<dbReference type="InterPro" id="IPR043145">
    <property type="entry name" value="Znf_ZZ_sf"/>
</dbReference>
<comment type="catalytic activity">
    <reaction evidence="1">
        <text>[E2 ubiquitin-conjugating enzyme]-S-ubiquitinyl-L-cysteine + [acceptor protein]-L-lysine = [E2 ubiquitin-conjugating enzyme]-L-cysteine + [acceptor protein]-N(6)-ubiquitinyl-L-lysine.</text>
        <dbReference type="EC" id="2.3.2.31"/>
    </reaction>
</comment>
<dbReference type="GO" id="GO:0061630">
    <property type="term" value="F:ubiquitin protein ligase activity"/>
    <property type="evidence" value="ECO:0007669"/>
    <property type="project" value="UniProtKB-EC"/>
</dbReference>
<evidence type="ECO:0000256" key="3">
    <source>
        <dbReference type="ARBA" id="ARBA00022679"/>
    </source>
</evidence>
<proteinExistence type="predicted"/>
<feature type="domain" description="PDZ" evidence="11">
    <location>
        <begin position="299"/>
        <end position="386"/>
    </location>
</feature>
<feature type="domain" description="ZZ-type" evidence="12">
    <location>
        <begin position="208"/>
        <end position="261"/>
    </location>
</feature>
<feature type="domain" description="RING-type" evidence="10">
    <location>
        <begin position="438"/>
        <end position="487"/>
    </location>
</feature>
<keyword evidence="4" id="KW-0479">Metal-binding</keyword>
<evidence type="ECO:0000256" key="7">
    <source>
        <dbReference type="ARBA" id="ARBA00022786"/>
    </source>
</evidence>
<organism evidence="14 15">
    <name type="scientific">Symbiodinium natans</name>
    <dbReference type="NCBI Taxonomy" id="878477"/>
    <lineage>
        <taxon>Eukaryota</taxon>
        <taxon>Sar</taxon>
        <taxon>Alveolata</taxon>
        <taxon>Dinophyceae</taxon>
        <taxon>Suessiales</taxon>
        <taxon>Symbiodiniaceae</taxon>
        <taxon>Symbiodinium</taxon>
    </lineage>
</organism>
<keyword evidence="7" id="KW-0833">Ubl conjugation pathway</keyword>
<evidence type="ECO:0000256" key="6">
    <source>
        <dbReference type="ARBA" id="ARBA00022771"/>
    </source>
</evidence>
<keyword evidence="15" id="KW-1185">Reference proteome</keyword>
<comment type="caution">
    <text evidence="14">The sequence shown here is derived from an EMBL/GenBank/DDBJ whole genome shotgun (WGS) entry which is preliminary data.</text>
</comment>
<evidence type="ECO:0000256" key="2">
    <source>
        <dbReference type="ARBA" id="ARBA00012251"/>
    </source>
</evidence>